<evidence type="ECO:0000256" key="3">
    <source>
        <dbReference type="SAM" id="Phobius"/>
    </source>
</evidence>
<accession>A0A6C0I2R5</accession>
<dbReference type="AlphaFoldDB" id="A0A6C0I2R5"/>
<organism evidence="4">
    <name type="scientific">viral metagenome</name>
    <dbReference type="NCBI Taxonomy" id="1070528"/>
    <lineage>
        <taxon>unclassified sequences</taxon>
        <taxon>metagenomes</taxon>
        <taxon>organismal metagenomes</taxon>
    </lineage>
</organism>
<feature type="transmembrane region" description="Helical" evidence="3">
    <location>
        <begin position="114"/>
        <end position="135"/>
    </location>
</feature>
<evidence type="ECO:0000256" key="2">
    <source>
        <dbReference type="SAM" id="MobiDB-lite"/>
    </source>
</evidence>
<proteinExistence type="predicted"/>
<keyword evidence="3" id="KW-1133">Transmembrane helix</keyword>
<feature type="region of interest" description="Disordered" evidence="2">
    <location>
        <begin position="1"/>
        <end position="25"/>
    </location>
</feature>
<reference evidence="4" key="1">
    <citation type="journal article" date="2020" name="Nature">
        <title>Giant virus diversity and host interactions through global metagenomics.</title>
        <authorList>
            <person name="Schulz F."/>
            <person name="Roux S."/>
            <person name="Paez-Espino D."/>
            <person name="Jungbluth S."/>
            <person name="Walsh D.A."/>
            <person name="Denef V.J."/>
            <person name="McMahon K.D."/>
            <person name="Konstantinidis K.T."/>
            <person name="Eloe-Fadrosh E.A."/>
            <person name="Kyrpides N.C."/>
            <person name="Woyke T."/>
        </authorList>
    </citation>
    <scope>NUCLEOTIDE SEQUENCE</scope>
    <source>
        <strain evidence="4">GVMAG-M-3300023184-190</strain>
    </source>
</reference>
<feature type="coiled-coil region" evidence="1">
    <location>
        <begin position="91"/>
        <end position="118"/>
    </location>
</feature>
<keyword evidence="3" id="KW-0472">Membrane</keyword>
<evidence type="ECO:0000256" key="1">
    <source>
        <dbReference type="SAM" id="Coils"/>
    </source>
</evidence>
<name>A0A6C0I2R5_9ZZZZ</name>
<dbReference type="EMBL" id="MN740086">
    <property type="protein sequence ID" value="QHT87291.1"/>
    <property type="molecule type" value="Genomic_DNA"/>
</dbReference>
<protein>
    <submittedName>
        <fullName evidence="4">Uncharacterized protein</fullName>
    </submittedName>
</protein>
<sequence length="140" mass="15766">MQTSPFVKEEEKTLPAGILANRPLPTTSSNVVEGFDCPTCVQPADRTDIFKEIPGQAPAYGKEEINTIEFTTSYENPLNMDAISLGGDYFLLDHENERKEAEQKKEIKQGRMELATQLYMGGLTVLGLFLLYRMMTQKKL</sequence>
<keyword evidence="1" id="KW-0175">Coiled coil</keyword>
<evidence type="ECO:0000313" key="4">
    <source>
        <dbReference type="EMBL" id="QHT87291.1"/>
    </source>
</evidence>
<keyword evidence="3" id="KW-0812">Transmembrane</keyword>